<dbReference type="InterPro" id="IPR025993">
    <property type="entry name" value="Ceramide_glucosylTrfase"/>
</dbReference>
<dbReference type="AlphaFoldDB" id="A0A974NSC5"/>
<reference evidence="11" key="1">
    <citation type="submission" date="2020-09" db="EMBL/GenBank/DDBJ databases">
        <title>Sphingomonas sp., a new species isolated from pork steak.</title>
        <authorList>
            <person name="Heidler von Heilborn D."/>
        </authorList>
    </citation>
    <scope>NUCLEOTIDE SEQUENCE [LARGE SCALE GENOMIC DNA]</scope>
</reference>
<comment type="subcellular location">
    <subcellularLocation>
        <location evidence="1">Membrane</location>
        <topology evidence="1">Multi-pass membrane protein</topology>
    </subcellularLocation>
</comment>
<dbReference type="RefSeq" id="WP_202090805.1">
    <property type="nucleotide sequence ID" value="NZ_CP061035.1"/>
</dbReference>
<dbReference type="InterPro" id="IPR017835">
    <property type="entry name" value="Hopen-assoc_HpnI"/>
</dbReference>
<comment type="pathway">
    <text evidence="3">Sphingolipid metabolism.</text>
</comment>
<evidence type="ECO:0000256" key="3">
    <source>
        <dbReference type="ARBA" id="ARBA00004991"/>
    </source>
</evidence>
<dbReference type="PANTHER" id="PTHR12726">
    <property type="entry name" value="CERAMIDE GLUCOSYLTRANSFERASE"/>
    <property type="match status" value="1"/>
</dbReference>
<dbReference type="Proteomes" id="UP000595894">
    <property type="component" value="Chromosome"/>
</dbReference>
<evidence type="ECO:0000256" key="7">
    <source>
        <dbReference type="ARBA" id="ARBA00022989"/>
    </source>
</evidence>
<dbReference type="InterPro" id="IPR029044">
    <property type="entry name" value="Nucleotide-diphossugar_trans"/>
</dbReference>
<dbReference type="NCBIfam" id="TIGR03472">
    <property type="entry name" value="HpnI"/>
    <property type="match status" value="1"/>
</dbReference>
<feature type="transmembrane region" description="Helical" evidence="9">
    <location>
        <begin position="12"/>
        <end position="35"/>
    </location>
</feature>
<evidence type="ECO:0000256" key="6">
    <source>
        <dbReference type="ARBA" id="ARBA00022692"/>
    </source>
</evidence>
<keyword evidence="4" id="KW-0328">Glycosyltransferase</keyword>
<gene>
    <name evidence="10" type="primary">hpnI</name>
    <name evidence="10" type="ORF">H5J25_10670</name>
</gene>
<dbReference type="GO" id="GO:0016020">
    <property type="term" value="C:membrane"/>
    <property type="evidence" value="ECO:0007669"/>
    <property type="project" value="UniProtKB-SubCell"/>
</dbReference>
<dbReference type="EMBL" id="CP061035">
    <property type="protein sequence ID" value="QQV76026.1"/>
    <property type="molecule type" value="Genomic_DNA"/>
</dbReference>
<evidence type="ECO:0000256" key="1">
    <source>
        <dbReference type="ARBA" id="ARBA00004141"/>
    </source>
</evidence>
<dbReference type="Gene3D" id="3.90.550.10">
    <property type="entry name" value="Spore Coat Polysaccharide Biosynthesis Protein SpsA, Chain A"/>
    <property type="match status" value="1"/>
</dbReference>
<dbReference type="Pfam" id="PF13506">
    <property type="entry name" value="Glyco_transf_21"/>
    <property type="match status" value="1"/>
</dbReference>
<keyword evidence="11" id="KW-1185">Reference proteome</keyword>
<evidence type="ECO:0000256" key="4">
    <source>
        <dbReference type="ARBA" id="ARBA00022676"/>
    </source>
</evidence>
<keyword evidence="7 9" id="KW-1133">Transmembrane helix</keyword>
<evidence type="ECO:0000256" key="2">
    <source>
        <dbReference type="ARBA" id="ARBA00004760"/>
    </source>
</evidence>
<feature type="transmembrane region" description="Helical" evidence="9">
    <location>
        <begin position="350"/>
        <end position="368"/>
    </location>
</feature>
<proteinExistence type="predicted"/>
<sequence length="390" mass="41828">MGQTVQIAGATFGWLGIAAAAIGIVYQLIGAHALLRFFSAPSPAPQPDRGRDDAVTLLKPLYGPEPRLRENLATFLNLDHAGPVQMVCGVQRADDPAIAVVHQLQAAYPDADIALVVDPACHGASGKVSNLINMMAAAKHDVLVMSDSDIAVRPDYLARILTALDQPGVGAVSCLYRGRGDAGFWSRFGAAGVTYQFIIAVVIAVTYRLAQPCMGSTIALRREMLTAIGGFERFADTLADDHAIGQAVNATGASVVIPPMIITHAYDETSLLALWGHELRWSATVRDIAFWPYAGAIVCNPLPLAVLACLYWPVAGFCLVIATLCARWLVVRAVDSTTGGPVGPLWMAWLHDHFAFPIFFATFFTRTVDWRGRTLKMTGNGQVSGREKSA</sequence>
<keyword evidence="5" id="KW-0808">Transferase</keyword>
<evidence type="ECO:0000256" key="9">
    <source>
        <dbReference type="SAM" id="Phobius"/>
    </source>
</evidence>
<keyword evidence="8 9" id="KW-0472">Membrane</keyword>
<accession>A0A974NSC5</accession>
<organism evidence="10 11">
    <name type="scientific">Sphingomonas aliaeris</name>
    <dbReference type="NCBI Taxonomy" id="2759526"/>
    <lineage>
        <taxon>Bacteria</taxon>
        <taxon>Pseudomonadati</taxon>
        <taxon>Pseudomonadota</taxon>
        <taxon>Alphaproteobacteria</taxon>
        <taxon>Sphingomonadales</taxon>
        <taxon>Sphingomonadaceae</taxon>
        <taxon>Sphingomonas</taxon>
    </lineage>
</organism>
<dbReference type="GO" id="GO:0006679">
    <property type="term" value="P:glucosylceramide biosynthetic process"/>
    <property type="evidence" value="ECO:0007669"/>
    <property type="project" value="TreeGrafter"/>
</dbReference>
<dbReference type="KEGG" id="sari:H5J25_10670"/>
<protein>
    <submittedName>
        <fullName evidence="10">Bacteriohopanetetrol glucosamine biosynthesis glycosyltransferase HpnI</fullName>
    </submittedName>
</protein>
<name>A0A974NSC5_9SPHN</name>
<evidence type="ECO:0000313" key="11">
    <source>
        <dbReference type="Proteomes" id="UP000595894"/>
    </source>
</evidence>
<comment type="pathway">
    <text evidence="2">Lipid metabolism; sphingolipid metabolism.</text>
</comment>
<dbReference type="GO" id="GO:0008120">
    <property type="term" value="F:ceramide glucosyltransferase activity"/>
    <property type="evidence" value="ECO:0007669"/>
    <property type="project" value="TreeGrafter"/>
</dbReference>
<evidence type="ECO:0000313" key="10">
    <source>
        <dbReference type="EMBL" id="QQV76026.1"/>
    </source>
</evidence>
<dbReference type="SUPFAM" id="SSF53448">
    <property type="entry name" value="Nucleotide-diphospho-sugar transferases"/>
    <property type="match status" value="1"/>
</dbReference>
<keyword evidence="6 9" id="KW-0812">Transmembrane</keyword>
<feature type="transmembrane region" description="Helical" evidence="9">
    <location>
        <begin position="310"/>
        <end position="330"/>
    </location>
</feature>
<evidence type="ECO:0000256" key="5">
    <source>
        <dbReference type="ARBA" id="ARBA00022679"/>
    </source>
</evidence>
<dbReference type="CDD" id="cd02520">
    <property type="entry name" value="Glucosylceramide_synthase"/>
    <property type="match status" value="1"/>
</dbReference>
<evidence type="ECO:0000256" key="8">
    <source>
        <dbReference type="ARBA" id="ARBA00023136"/>
    </source>
</evidence>
<dbReference type="PANTHER" id="PTHR12726:SF0">
    <property type="entry name" value="CERAMIDE GLUCOSYLTRANSFERASE"/>
    <property type="match status" value="1"/>
</dbReference>